<name>D3AWE3_HETP5</name>
<protein>
    <submittedName>
        <fullName evidence="2">Uncharacterized protein</fullName>
    </submittedName>
</protein>
<feature type="region of interest" description="Disordered" evidence="1">
    <location>
        <begin position="29"/>
        <end position="51"/>
    </location>
</feature>
<dbReference type="RefSeq" id="XP_020438721.1">
    <property type="nucleotide sequence ID" value="XM_020571447.1"/>
</dbReference>
<keyword evidence="3" id="KW-1185">Reference proteome</keyword>
<comment type="caution">
    <text evidence="2">The sequence shown here is derived from an EMBL/GenBank/DDBJ whole genome shotgun (WGS) entry which is preliminary data.</text>
</comment>
<organism evidence="2 3">
    <name type="scientific">Heterostelium pallidum (strain ATCC 26659 / Pp 5 / PN500)</name>
    <name type="common">Cellular slime mold</name>
    <name type="synonym">Polysphondylium pallidum</name>
    <dbReference type="NCBI Taxonomy" id="670386"/>
    <lineage>
        <taxon>Eukaryota</taxon>
        <taxon>Amoebozoa</taxon>
        <taxon>Evosea</taxon>
        <taxon>Eumycetozoa</taxon>
        <taxon>Dictyostelia</taxon>
        <taxon>Acytosteliales</taxon>
        <taxon>Acytosteliaceae</taxon>
        <taxon>Heterostelium</taxon>
    </lineage>
</organism>
<feature type="compositionally biased region" description="Polar residues" evidence="1">
    <location>
        <begin position="144"/>
        <end position="160"/>
    </location>
</feature>
<gene>
    <name evidence="2" type="ORF">PPL_00417</name>
</gene>
<dbReference type="AlphaFoldDB" id="D3AWE3"/>
<reference evidence="2 3" key="1">
    <citation type="journal article" date="2011" name="Genome Res.">
        <title>Phylogeny-wide analysis of social amoeba genomes highlights ancient origins for complex intercellular communication.</title>
        <authorList>
            <person name="Heidel A.J."/>
            <person name="Lawal H.M."/>
            <person name="Felder M."/>
            <person name="Schilde C."/>
            <person name="Helps N.R."/>
            <person name="Tunggal B."/>
            <person name="Rivero F."/>
            <person name="John U."/>
            <person name="Schleicher M."/>
            <person name="Eichinger L."/>
            <person name="Platzer M."/>
            <person name="Noegel A.A."/>
            <person name="Schaap P."/>
            <person name="Gloeckner G."/>
        </authorList>
    </citation>
    <scope>NUCLEOTIDE SEQUENCE [LARGE SCALE GENOMIC DNA]</scope>
    <source>
        <strain evidence="3">ATCC 26659 / Pp 5 / PN500</strain>
    </source>
</reference>
<feature type="compositionally biased region" description="Low complexity" evidence="1">
    <location>
        <begin position="107"/>
        <end position="118"/>
    </location>
</feature>
<feature type="compositionally biased region" description="Basic residues" evidence="1">
    <location>
        <begin position="32"/>
        <end position="43"/>
    </location>
</feature>
<dbReference type="InParanoid" id="D3AWE3"/>
<dbReference type="EMBL" id="ADBJ01000002">
    <property type="protein sequence ID" value="EFA86616.1"/>
    <property type="molecule type" value="Genomic_DNA"/>
</dbReference>
<evidence type="ECO:0000313" key="3">
    <source>
        <dbReference type="Proteomes" id="UP000001396"/>
    </source>
</evidence>
<accession>D3AWE3</accession>
<dbReference type="Proteomes" id="UP000001396">
    <property type="component" value="Unassembled WGS sequence"/>
</dbReference>
<evidence type="ECO:0000256" key="1">
    <source>
        <dbReference type="SAM" id="MobiDB-lite"/>
    </source>
</evidence>
<proteinExistence type="predicted"/>
<feature type="region of interest" description="Disordered" evidence="1">
    <location>
        <begin position="93"/>
        <end position="161"/>
    </location>
</feature>
<sequence length="284" mass="33190">MGVQMPPMMYFGAPGYVPTHMPAYPYVPQAQKHQRQNKNRSYSHSHYPYQNTYPNGALDTVVDMNQNNMMSSGSVITTTATLQPQPMYITQPLVYNQQRVPRKRSSSESNNSTKRSSNANGYYDKQHHYHHYSPSSHHNHSPSQQTDTNNSHNGQLNNQPFVPRFFTDLDKEMPELMKKYLGCDDAAYENRHQKSSIYPTLKEYLKDFSLHNEERKKQIDKSQKTRWQEIAEKLFTISWQEFRENGFDSNKSSHRTELLKMRDKAISTGEKEMEQIISNYLYSG</sequence>
<dbReference type="GeneID" id="31355951"/>
<evidence type="ECO:0000313" key="2">
    <source>
        <dbReference type="EMBL" id="EFA86616.1"/>
    </source>
</evidence>